<feature type="region of interest" description="Disordered" evidence="1">
    <location>
        <begin position="69"/>
        <end position="277"/>
    </location>
</feature>
<feature type="compositionally biased region" description="Low complexity" evidence="1">
    <location>
        <begin position="126"/>
        <end position="151"/>
    </location>
</feature>
<feature type="compositionally biased region" description="Basic and acidic residues" evidence="1">
    <location>
        <begin position="251"/>
        <end position="263"/>
    </location>
</feature>
<feature type="non-terminal residue" evidence="2">
    <location>
        <position position="277"/>
    </location>
</feature>
<name>A0A813J3T0_POLGL</name>
<feature type="compositionally biased region" description="Polar residues" evidence="1">
    <location>
        <begin position="69"/>
        <end position="80"/>
    </location>
</feature>
<feature type="compositionally biased region" description="Low complexity" evidence="1">
    <location>
        <begin position="185"/>
        <end position="245"/>
    </location>
</feature>
<evidence type="ECO:0000313" key="3">
    <source>
        <dbReference type="Proteomes" id="UP000626109"/>
    </source>
</evidence>
<evidence type="ECO:0000256" key="1">
    <source>
        <dbReference type="SAM" id="MobiDB-lite"/>
    </source>
</evidence>
<reference evidence="2" key="1">
    <citation type="submission" date="2021-02" db="EMBL/GenBank/DDBJ databases">
        <authorList>
            <person name="Dougan E. K."/>
            <person name="Rhodes N."/>
            <person name="Thang M."/>
            <person name="Chan C."/>
        </authorList>
    </citation>
    <scope>NUCLEOTIDE SEQUENCE</scope>
</reference>
<dbReference type="EMBL" id="CAJNNW010019590">
    <property type="protein sequence ID" value="CAE8664803.1"/>
    <property type="molecule type" value="Genomic_DNA"/>
</dbReference>
<proteinExistence type="predicted"/>
<feature type="compositionally biased region" description="Low complexity" evidence="1">
    <location>
        <begin position="159"/>
        <end position="176"/>
    </location>
</feature>
<dbReference type="AlphaFoldDB" id="A0A813J3T0"/>
<dbReference type="Proteomes" id="UP000626109">
    <property type="component" value="Unassembled WGS sequence"/>
</dbReference>
<sequence>MGQWRGAAVEARSLSFDAGGASTAAMEPHWTPRFSLHNPFDQSSGSTQLLLREAQAEAFLGSLSARSNLQNSARPSNTGPASDFRVPQGKAFDDGETRSPLLAAARPWPDAGSGAAHPRAASRAGTNNSSSSNNNYNNNNNNNDIGKNTNNDIDKNNKKNNNNSSNNNNNNNNNNINDKKKKSNDSSSTNTSNNNTNNNNNSNPFQQPLPNNNNHNNSSSNNNHNNNNNINYNNSNNNNNSNSNIFPRSLSPDERRARSRRVEPSPPASPLLRERSL</sequence>
<protein>
    <submittedName>
        <fullName evidence="2">Uncharacterized protein</fullName>
    </submittedName>
</protein>
<evidence type="ECO:0000313" key="2">
    <source>
        <dbReference type="EMBL" id="CAE8664803.1"/>
    </source>
</evidence>
<gene>
    <name evidence="2" type="ORF">PGLA2088_LOCUS15722</name>
</gene>
<organism evidence="2 3">
    <name type="scientific">Polarella glacialis</name>
    <name type="common">Dinoflagellate</name>
    <dbReference type="NCBI Taxonomy" id="89957"/>
    <lineage>
        <taxon>Eukaryota</taxon>
        <taxon>Sar</taxon>
        <taxon>Alveolata</taxon>
        <taxon>Dinophyceae</taxon>
        <taxon>Suessiales</taxon>
        <taxon>Suessiaceae</taxon>
        <taxon>Polarella</taxon>
    </lineage>
</organism>
<accession>A0A813J3T0</accession>
<comment type="caution">
    <text evidence="2">The sequence shown here is derived from an EMBL/GenBank/DDBJ whole genome shotgun (WGS) entry which is preliminary data.</text>
</comment>